<keyword evidence="5" id="KW-0804">Transcription</keyword>
<feature type="compositionally biased region" description="Basic and acidic residues" evidence="7">
    <location>
        <begin position="78"/>
        <end position="89"/>
    </location>
</feature>
<dbReference type="InterPro" id="IPR017888">
    <property type="entry name" value="CYC/TB1_R_domain"/>
</dbReference>
<protein>
    <submittedName>
        <fullName evidence="10">Uncharacterized protein</fullName>
    </submittedName>
</protein>
<evidence type="ECO:0000259" key="9">
    <source>
        <dbReference type="PROSITE" id="PS51370"/>
    </source>
</evidence>
<dbReference type="AlphaFoldDB" id="A0AAV6WDI0"/>
<dbReference type="GO" id="GO:2000032">
    <property type="term" value="P:regulation of secondary shoot formation"/>
    <property type="evidence" value="ECO:0007669"/>
    <property type="project" value="TreeGrafter"/>
</dbReference>
<evidence type="ECO:0000259" key="8">
    <source>
        <dbReference type="PROSITE" id="PS51369"/>
    </source>
</evidence>
<dbReference type="PANTHER" id="PTHR31072">
    <property type="entry name" value="TRANSCRIPTION FACTOR TCP4-RELATED"/>
    <property type="match status" value="1"/>
</dbReference>
<dbReference type="EMBL" id="WHWC01000017">
    <property type="protein sequence ID" value="KAG8366562.1"/>
    <property type="molecule type" value="Genomic_DNA"/>
</dbReference>
<keyword evidence="11" id="KW-1185">Reference proteome</keyword>
<feature type="domain" description="R" evidence="9">
    <location>
        <begin position="228"/>
        <end position="245"/>
    </location>
</feature>
<evidence type="ECO:0000256" key="3">
    <source>
        <dbReference type="ARBA" id="ARBA00023015"/>
    </source>
</evidence>
<keyword evidence="6" id="KW-0539">Nucleus</keyword>
<organism evidence="10 11">
    <name type="scientific">Buddleja alternifolia</name>
    <dbReference type="NCBI Taxonomy" id="168488"/>
    <lineage>
        <taxon>Eukaryota</taxon>
        <taxon>Viridiplantae</taxon>
        <taxon>Streptophyta</taxon>
        <taxon>Embryophyta</taxon>
        <taxon>Tracheophyta</taxon>
        <taxon>Spermatophyta</taxon>
        <taxon>Magnoliopsida</taxon>
        <taxon>eudicotyledons</taxon>
        <taxon>Gunneridae</taxon>
        <taxon>Pentapetalae</taxon>
        <taxon>asterids</taxon>
        <taxon>lamiids</taxon>
        <taxon>Lamiales</taxon>
        <taxon>Scrophulariaceae</taxon>
        <taxon>Buddlejeae</taxon>
        <taxon>Buddleja</taxon>
    </lineage>
</organism>
<keyword evidence="2" id="KW-0217">Developmental protein</keyword>
<evidence type="ECO:0000256" key="4">
    <source>
        <dbReference type="ARBA" id="ARBA00023125"/>
    </source>
</evidence>
<comment type="subcellular location">
    <subcellularLocation>
        <location evidence="1">Nucleus</location>
    </subcellularLocation>
</comment>
<gene>
    <name evidence="10" type="ORF">BUALT_Bualt17G0092700</name>
</gene>
<evidence type="ECO:0000256" key="5">
    <source>
        <dbReference type="ARBA" id="ARBA00023163"/>
    </source>
</evidence>
<evidence type="ECO:0000313" key="11">
    <source>
        <dbReference type="Proteomes" id="UP000826271"/>
    </source>
</evidence>
<dbReference type="GO" id="GO:0043565">
    <property type="term" value="F:sequence-specific DNA binding"/>
    <property type="evidence" value="ECO:0007669"/>
    <property type="project" value="TreeGrafter"/>
</dbReference>
<sequence length="382" mass="43805">MNNRENPFEPLYKKPSFLCDDHNPNLISKLQDDPSPFFFNFPSPFFDEHDLPLNQILMSQNAGNHYLVDQIENNNNDSTRKEKNTRKSADQPMISSGPLKRRNLGTIPRRRTGKKDRHSKICTAQGIRDRRMRLSLQVARKFFDLQDMLGYDKASETIEWLFCQSMKAIKELSTNKELPISDAKSESFLSECEVVSGIEENSSEKNERKLKKNERKKSQQTGCKPNTRESRDKARARARFRTREKMMIKNLENSTQRCKSSPNCVKKLGLSTNSPFEGVDQESSSQNQEIRVSQYGATNDYASIEDQLDDVGILEKYLGSSSSDCLDPNSNFMEFLGNWDLLKNDRFNSSQFAVTNQVSLALAGNDSNSIYLSNSNFPFFHH</sequence>
<evidence type="ECO:0000256" key="7">
    <source>
        <dbReference type="SAM" id="MobiDB-lite"/>
    </source>
</evidence>
<dbReference type="PROSITE" id="PS51370">
    <property type="entry name" value="R"/>
    <property type="match status" value="1"/>
</dbReference>
<dbReference type="Pfam" id="PF03634">
    <property type="entry name" value="TCP"/>
    <property type="match status" value="1"/>
</dbReference>
<evidence type="ECO:0000256" key="1">
    <source>
        <dbReference type="ARBA" id="ARBA00004123"/>
    </source>
</evidence>
<dbReference type="GO" id="GO:0003700">
    <property type="term" value="F:DNA-binding transcription factor activity"/>
    <property type="evidence" value="ECO:0007669"/>
    <property type="project" value="InterPro"/>
</dbReference>
<evidence type="ECO:0000256" key="6">
    <source>
        <dbReference type="ARBA" id="ARBA00023242"/>
    </source>
</evidence>
<feature type="domain" description="TCP" evidence="8">
    <location>
        <begin position="114"/>
        <end position="172"/>
    </location>
</feature>
<dbReference type="PANTHER" id="PTHR31072:SF87">
    <property type="entry name" value="TRANSCRIPTION FACTOR TCP12"/>
    <property type="match status" value="1"/>
</dbReference>
<evidence type="ECO:0000256" key="2">
    <source>
        <dbReference type="ARBA" id="ARBA00022473"/>
    </source>
</evidence>
<dbReference type="PROSITE" id="PS51369">
    <property type="entry name" value="TCP"/>
    <property type="match status" value="1"/>
</dbReference>
<evidence type="ECO:0000313" key="10">
    <source>
        <dbReference type="EMBL" id="KAG8366562.1"/>
    </source>
</evidence>
<dbReference type="InterPro" id="IPR017887">
    <property type="entry name" value="TF_TCP_subgr"/>
</dbReference>
<feature type="compositionally biased region" description="Basic residues" evidence="7">
    <location>
        <begin position="99"/>
        <end position="119"/>
    </location>
</feature>
<feature type="compositionally biased region" description="Basic and acidic residues" evidence="7">
    <location>
        <begin position="226"/>
        <end position="235"/>
    </location>
</feature>
<reference evidence="10" key="1">
    <citation type="submission" date="2019-10" db="EMBL/GenBank/DDBJ databases">
        <authorList>
            <person name="Zhang R."/>
            <person name="Pan Y."/>
            <person name="Wang J."/>
            <person name="Ma R."/>
            <person name="Yu S."/>
        </authorList>
    </citation>
    <scope>NUCLEOTIDE SEQUENCE</scope>
    <source>
        <strain evidence="10">LA-IB0</strain>
        <tissue evidence="10">Leaf</tissue>
    </source>
</reference>
<keyword evidence="4" id="KW-0238">DNA-binding</keyword>
<dbReference type="GO" id="GO:0005634">
    <property type="term" value="C:nucleus"/>
    <property type="evidence" value="ECO:0007669"/>
    <property type="project" value="UniProtKB-SubCell"/>
</dbReference>
<dbReference type="InterPro" id="IPR005333">
    <property type="entry name" value="Transcription_factor_TCP"/>
</dbReference>
<proteinExistence type="predicted"/>
<name>A0AAV6WDI0_9LAMI</name>
<accession>A0AAV6WDI0</accession>
<feature type="region of interest" description="Disordered" evidence="7">
    <location>
        <begin position="73"/>
        <end position="119"/>
    </location>
</feature>
<dbReference type="Proteomes" id="UP000826271">
    <property type="component" value="Unassembled WGS sequence"/>
</dbReference>
<comment type="caution">
    <text evidence="10">The sequence shown here is derived from an EMBL/GenBank/DDBJ whole genome shotgun (WGS) entry which is preliminary data.</text>
</comment>
<keyword evidence="3" id="KW-0805">Transcription regulation</keyword>
<feature type="region of interest" description="Disordered" evidence="7">
    <location>
        <begin position="200"/>
        <end position="235"/>
    </location>
</feature>